<evidence type="ECO:0000256" key="2">
    <source>
        <dbReference type="ARBA" id="ARBA00023002"/>
    </source>
</evidence>
<accession>A0A917BYI7</accession>
<protein>
    <submittedName>
        <fullName evidence="4">Nitroreductase</fullName>
    </submittedName>
</protein>
<keyword evidence="5" id="KW-1185">Reference proteome</keyword>
<proteinExistence type="inferred from homology"/>
<feature type="domain" description="Nitroreductase" evidence="3">
    <location>
        <begin position="76"/>
        <end position="163"/>
    </location>
</feature>
<comment type="similarity">
    <text evidence="1">Belongs to the nitroreductase family.</text>
</comment>
<dbReference type="InterPro" id="IPR029479">
    <property type="entry name" value="Nitroreductase"/>
</dbReference>
<evidence type="ECO:0000259" key="3">
    <source>
        <dbReference type="Pfam" id="PF00881"/>
    </source>
</evidence>
<reference evidence="4" key="1">
    <citation type="journal article" date="2014" name="Int. J. Syst. Evol. Microbiol.">
        <title>Complete genome sequence of Corynebacterium casei LMG S-19264T (=DSM 44701T), isolated from a smear-ripened cheese.</title>
        <authorList>
            <consortium name="US DOE Joint Genome Institute (JGI-PGF)"/>
            <person name="Walter F."/>
            <person name="Albersmeier A."/>
            <person name="Kalinowski J."/>
            <person name="Ruckert C."/>
        </authorList>
    </citation>
    <scope>NUCLEOTIDE SEQUENCE</scope>
    <source>
        <strain evidence="4">CGMCC 1.15254</strain>
    </source>
</reference>
<sequence>MTSPRQSTHPIHPAFLQRWSPRSFDAQADLPENDLLTILDAARWAPSAYNIQPWRFTYSMRNDSHWGNYLDLLDPFNAGWAKNASALVFLASDSLVEGQNGEGPRASHYHHFDSGAAWAQLALQATIMGYSAHAMAGIFKDRAAAYLGFPERYQVQIALALGKNDHPDKLNEDLRAREHPSNRFTLDQIAFDGVFQHE</sequence>
<dbReference type="InterPro" id="IPR000415">
    <property type="entry name" value="Nitroreductase-like"/>
</dbReference>
<feature type="domain" description="Nitroreductase" evidence="3">
    <location>
        <begin position="17"/>
        <end position="57"/>
    </location>
</feature>
<reference evidence="4" key="2">
    <citation type="submission" date="2020-09" db="EMBL/GenBank/DDBJ databases">
        <authorList>
            <person name="Sun Q."/>
            <person name="Zhou Y."/>
        </authorList>
    </citation>
    <scope>NUCLEOTIDE SEQUENCE</scope>
    <source>
        <strain evidence="4">CGMCC 1.15254</strain>
    </source>
</reference>
<dbReference type="AlphaFoldDB" id="A0A917BYI7"/>
<dbReference type="GO" id="GO:0016491">
    <property type="term" value="F:oxidoreductase activity"/>
    <property type="evidence" value="ECO:0007669"/>
    <property type="project" value="UniProtKB-KW"/>
</dbReference>
<keyword evidence="2" id="KW-0560">Oxidoreductase</keyword>
<comment type="caution">
    <text evidence="4">The sequence shown here is derived from an EMBL/GenBank/DDBJ whole genome shotgun (WGS) entry which is preliminary data.</text>
</comment>
<dbReference type="Gene3D" id="3.40.109.10">
    <property type="entry name" value="NADH Oxidase"/>
    <property type="match status" value="1"/>
</dbReference>
<dbReference type="Proteomes" id="UP000632498">
    <property type="component" value="Unassembled WGS sequence"/>
</dbReference>
<dbReference type="EMBL" id="BMHV01000010">
    <property type="protein sequence ID" value="GGF63751.1"/>
    <property type="molecule type" value="Genomic_DNA"/>
</dbReference>
<organism evidence="4 5">
    <name type="scientific">Terasakiella brassicae</name>
    <dbReference type="NCBI Taxonomy" id="1634917"/>
    <lineage>
        <taxon>Bacteria</taxon>
        <taxon>Pseudomonadati</taxon>
        <taxon>Pseudomonadota</taxon>
        <taxon>Alphaproteobacteria</taxon>
        <taxon>Rhodospirillales</taxon>
        <taxon>Terasakiellaceae</taxon>
        <taxon>Terasakiella</taxon>
    </lineage>
</organism>
<dbReference type="PANTHER" id="PTHR43673:SF10">
    <property type="entry name" value="NADH DEHYDROGENASE_NAD(P)H NITROREDUCTASE XCC3605-RELATED"/>
    <property type="match status" value="1"/>
</dbReference>
<name>A0A917BYI7_9PROT</name>
<dbReference type="Pfam" id="PF00881">
    <property type="entry name" value="Nitroreductase"/>
    <property type="match status" value="2"/>
</dbReference>
<evidence type="ECO:0000313" key="5">
    <source>
        <dbReference type="Proteomes" id="UP000632498"/>
    </source>
</evidence>
<evidence type="ECO:0000256" key="1">
    <source>
        <dbReference type="ARBA" id="ARBA00007118"/>
    </source>
</evidence>
<evidence type="ECO:0000313" key="4">
    <source>
        <dbReference type="EMBL" id="GGF63751.1"/>
    </source>
</evidence>
<dbReference type="PANTHER" id="PTHR43673">
    <property type="entry name" value="NAD(P)H NITROREDUCTASE YDGI-RELATED"/>
    <property type="match status" value="1"/>
</dbReference>
<dbReference type="RefSeq" id="WP_188663874.1">
    <property type="nucleotide sequence ID" value="NZ_BMHV01000010.1"/>
</dbReference>
<dbReference type="SUPFAM" id="SSF55469">
    <property type="entry name" value="FMN-dependent nitroreductase-like"/>
    <property type="match status" value="1"/>
</dbReference>
<gene>
    <name evidence="4" type="ORF">GCM10011332_17210</name>
</gene>